<evidence type="ECO:0000313" key="8">
    <source>
        <dbReference type="Proteomes" id="UP001153712"/>
    </source>
</evidence>
<reference evidence="7" key="1">
    <citation type="submission" date="2022-01" db="EMBL/GenBank/DDBJ databases">
        <authorList>
            <person name="King R."/>
        </authorList>
    </citation>
    <scope>NUCLEOTIDE SEQUENCE</scope>
</reference>
<evidence type="ECO:0000256" key="1">
    <source>
        <dbReference type="ARBA" id="ARBA00004123"/>
    </source>
</evidence>
<protein>
    <recommendedName>
        <fullName evidence="9">Translin-associated protein X</fullName>
    </recommendedName>
</protein>
<feature type="binding site" evidence="6">
    <location>
        <position position="181"/>
    </location>
    <ligand>
        <name>Mg(2+)</name>
        <dbReference type="ChEBI" id="CHEBI:18420"/>
    </ligand>
</feature>
<dbReference type="InterPro" id="IPR036081">
    <property type="entry name" value="Translin_sf"/>
</dbReference>
<accession>A0A9N9TTN0</accession>
<keyword evidence="6" id="KW-0460">Magnesium</keyword>
<dbReference type="GO" id="GO:0005737">
    <property type="term" value="C:cytoplasm"/>
    <property type="evidence" value="ECO:0007669"/>
    <property type="project" value="UniProtKB-SubCell"/>
</dbReference>
<organism evidence="7 8">
    <name type="scientific">Phyllotreta striolata</name>
    <name type="common">Striped flea beetle</name>
    <name type="synonym">Crioceris striolata</name>
    <dbReference type="NCBI Taxonomy" id="444603"/>
    <lineage>
        <taxon>Eukaryota</taxon>
        <taxon>Metazoa</taxon>
        <taxon>Ecdysozoa</taxon>
        <taxon>Arthropoda</taxon>
        <taxon>Hexapoda</taxon>
        <taxon>Insecta</taxon>
        <taxon>Pterygota</taxon>
        <taxon>Neoptera</taxon>
        <taxon>Endopterygota</taxon>
        <taxon>Coleoptera</taxon>
        <taxon>Polyphaga</taxon>
        <taxon>Cucujiformia</taxon>
        <taxon>Chrysomeloidea</taxon>
        <taxon>Chrysomelidae</taxon>
        <taxon>Galerucinae</taxon>
        <taxon>Alticini</taxon>
        <taxon>Phyllotreta</taxon>
    </lineage>
</organism>
<keyword evidence="4" id="KW-0963">Cytoplasm</keyword>
<evidence type="ECO:0000313" key="7">
    <source>
        <dbReference type="EMBL" id="CAG9863188.1"/>
    </source>
</evidence>
<dbReference type="OrthoDB" id="31005at2759"/>
<keyword evidence="6" id="KW-0479">Metal-binding</keyword>
<dbReference type="InterPro" id="IPR016068">
    <property type="entry name" value="Translin_N"/>
</dbReference>
<dbReference type="PANTHER" id="PTHR10741">
    <property type="entry name" value="TRANSLIN AND TRANSLIN ASSOCIATED PROTEIN X"/>
    <property type="match status" value="1"/>
</dbReference>
<dbReference type="GO" id="GO:0005634">
    <property type="term" value="C:nucleus"/>
    <property type="evidence" value="ECO:0007669"/>
    <property type="project" value="UniProtKB-SubCell"/>
</dbReference>
<dbReference type="GO" id="GO:0043565">
    <property type="term" value="F:sequence-specific DNA binding"/>
    <property type="evidence" value="ECO:0007669"/>
    <property type="project" value="InterPro"/>
</dbReference>
<dbReference type="EMBL" id="OU900099">
    <property type="protein sequence ID" value="CAG9863188.1"/>
    <property type="molecule type" value="Genomic_DNA"/>
</dbReference>
<dbReference type="FunFam" id="1.20.58.200:FF:000001">
    <property type="entry name" value="Translin-associated factor X"/>
    <property type="match status" value="1"/>
</dbReference>
<dbReference type="Pfam" id="PF01997">
    <property type="entry name" value="Translin"/>
    <property type="match status" value="1"/>
</dbReference>
<dbReference type="Proteomes" id="UP001153712">
    <property type="component" value="Chromosome 6"/>
</dbReference>
<evidence type="ECO:0000256" key="3">
    <source>
        <dbReference type="ARBA" id="ARBA00005902"/>
    </source>
</evidence>
<keyword evidence="8" id="KW-1185">Reference proteome</keyword>
<keyword evidence="5" id="KW-0539">Nucleus</keyword>
<dbReference type="Gene3D" id="1.20.58.190">
    <property type="entry name" value="Translin, domain 1"/>
    <property type="match status" value="1"/>
</dbReference>
<dbReference type="CDD" id="cd14820">
    <property type="entry name" value="TRAX"/>
    <property type="match status" value="1"/>
</dbReference>
<proteinExistence type="inferred from homology"/>
<dbReference type="AlphaFoldDB" id="A0A9N9TTN0"/>
<evidence type="ECO:0000256" key="5">
    <source>
        <dbReference type="ARBA" id="ARBA00023242"/>
    </source>
</evidence>
<evidence type="ECO:0000256" key="4">
    <source>
        <dbReference type="ARBA" id="ARBA00022490"/>
    </source>
</evidence>
<dbReference type="FunFam" id="1.20.58.190:FF:000007">
    <property type="entry name" value="FI16517p1"/>
    <property type="match status" value="1"/>
</dbReference>
<comment type="similarity">
    <text evidence="3">Belongs to the translin family.</text>
</comment>
<comment type="subcellular location">
    <subcellularLocation>
        <location evidence="2">Cytoplasm</location>
    </subcellularLocation>
    <subcellularLocation>
        <location evidence="1">Nucleus</location>
    </subcellularLocation>
</comment>
<evidence type="ECO:0008006" key="9">
    <source>
        <dbReference type="Google" id="ProtNLM"/>
    </source>
</evidence>
<evidence type="ECO:0000256" key="6">
    <source>
        <dbReference type="PIRSR" id="PIRSR602848-1"/>
    </source>
</evidence>
<dbReference type="Gene3D" id="1.20.58.200">
    <property type="entry name" value="Translin, domain 2"/>
    <property type="match status" value="1"/>
</dbReference>
<dbReference type="GO" id="GO:0046872">
    <property type="term" value="F:metal ion binding"/>
    <property type="evidence" value="ECO:0007669"/>
    <property type="project" value="UniProtKB-KW"/>
</dbReference>
<evidence type="ECO:0000256" key="2">
    <source>
        <dbReference type="ARBA" id="ARBA00004496"/>
    </source>
</evidence>
<dbReference type="InterPro" id="IPR016069">
    <property type="entry name" value="Translin_C"/>
</dbReference>
<dbReference type="SUPFAM" id="SSF74784">
    <property type="entry name" value="Translin"/>
    <property type="match status" value="1"/>
</dbReference>
<gene>
    <name evidence="7" type="ORF">PHYEVI_LOCUS9487</name>
</gene>
<name>A0A9N9TTN0_PHYSR</name>
<sequence>MYKSKAKNKRSKYSVGDKAKETLNSLSEDNPVLLMFREYGKTLDDKHDRYERIVKLSRDITIESKRIIFLLHNVNTDLDDKRLKVIEEAEQRLQTVIDTQLKAVALELKDQDSYQYHKAYTAGLQEFIEAFAFCSYIKEETVKNWKTMDGLFRYESEEKQPVSLVFPHVDFILGLADFTGELMRRSLNNLGMGNVEECFKLCNFVRHINTGFLGLMAPGYKELSRKAYVLRQSLTKMELVCYNIRIRGSEIPKHMLLSVIESNDANENEDEGFF</sequence>
<dbReference type="InterPro" id="IPR002848">
    <property type="entry name" value="Translin_fam"/>
</dbReference>
<feature type="binding site" evidence="6">
    <location>
        <position position="129"/>
    </location>
    <ligand>
        <name>Mg(2+)</name>
        <dbReference type="ChEBI" id="CHEBI:18420"/>
    </ligand>
</feature>